<dbReference type="InterPro" id="IPR050799">
    <property type="entry name" value="ZIP_Transporter"/>
</dbReference>
<dbReference type="PANTHER" id="PTHR12191">
    <property type="entry name" value="SOLUTE CARRIER FAMILY 39"/>
    <property type="match status" value="1"/>
</dbReference>
<proteinExistence type="predicted"/>
<keyword evidence="3" id="KW-1185">Reference proteome</keyword>
<keyword evidence="1" id="KW-0472">Membrane</keyword>
<dbReference type="GO" id="GO:0140410">
    <property type="term" value="F:monoatomic cation:bicarbonate symporter activity"/>
    <property type="evidence" value="ECO:0007669"/>
    <property type="project" value="TreeGrafter"/>
</dbReference>
<accession>A0AAD7RUK5</accession>
<dbReference type="PANTHER" id="PTHR12191:SF17">
    <property type="entry name" value="ZINC TRANSPORTER ZIP5"/>
    <property type="match status" value="1"/>
</dbReference>
<evidence type="ECO:0000256" key="1">
    <source>
        <dbReference type="SAM" id="Phobius"/>
    </source>
</evidence>
<organism evidence="2 3">
    <name type="scientific">Aldrovandia affinis</name>
    <dbReference type="NCBI Taxonomy" id="143900"/>
    <lineage>
        <taxon>Eukaryota</taxon>
        <taxon>Metazoa</taxon>
        <taxon>Chordata</taxon>
        <taxon>Craniata</taxon>
        <taxon>Vertebrata</taxon>
        <taxon>Euteleostomi</taxon>
        <taxon>Actinopterygii</taxon>
        <taxon>Neopterygii</taxon>
        <taxon>Teleostei</taxon>
        <taxon>Notacanthiformes</taxon>
        <taxon>Halosauridae</taxon>
        <taxon>Aldrovandia</taxon>
    </lineage>
</organism>
<keyword evidence="1" id="KW-0812">Transmembrane</keyword>
<dbReference type="GO" id="GO:0071578">
    <property type="term" value="P:zinc ion import across plasma membrane"/>
    <property type="evidence" value="ECO:0007669"/>
    <property type="project" value="TreeGrafter"/>
</dbReference>
<dbReference type="AlphaFoldDB" id="A0AAD7RUK5"/>
<feature type="transmembrane region" description="Helical" evidence="1">
    <location>
        <begin position="60"/>
        <end position="79"/>
    </location>
</feature>
<reference evidence="2" key="1">
    <citation type="journal article" date="2023" name="Science">
        <title>Genome structures resolve the early diversification of teleost fishes.</title>
        <authorList>
            <person name="Parey E."/>
            <person name="Louis A."/>
            <person name="Montfort J."/>
            <person name="Bouchez O."/>
            <person name="Roques C."/>
            <person name="Iampietro C."/>
            <person name="Lluch J."/>
            <person name="Castinel A."/>
            <person name="Donnadieu C."/>
            <person name="Desvignes T."/>
            <person name="Floi Bucao C."/>
            <person name="Jouanno E."/>
            <person name="Wen M."/>
            <person name="Mejri S."/>
            <person name="Dirks R."/>
            <person name="Jansen H."/>
            <person name="Henkel C."/>
            <person name="Chen W.J."/>
            <person name="Zahm M."/>
            <person name="Cabau C."/>
            <person name="Klopp C."/>
            <person name="Thompson A.W."/>
            <person name="Robinson-Rechavi M."/>
            <person name="Braasch I."/>
            <person name="Lecointre G."/>
            <person name="Bobe J."/>
            <person name="Postlethwait J.H."/>
            <person name="Berthelot C."/>
            <person name="Roest Crollius H."/>
            <person name="Guiguen Y."/>
        </authorList>
    </citation>
    <scope>NUCLEOTIDE SEQUENCE</scope>
    <source>
        <strain evidence="2">NC1722</strain>
    </source>
</reference>
<evidence type="ECO:0000313" key="2">
    <source>
        <dbReference type="EMBL" id="KAJ8390505.1"/>
    </source>
</evidence>
<dbReference type="GO" id="GO:0005886">
    <property type="term" value="C:plasma membrane"/>
    <property type="evidence" value="ECO:0007669"/>
    <property type="project" value="TreeGrafter"/>
</dbReference>
<name>A0AAD7RUK5_9TELE</name>
<keyword evidence="1" id="KW-1133">Transmembrane helix</keyword>
<protein>
    <submittedName>
        <fullName evidence="2">Uncharacterized protein</fullName>
    </submittedName>
</protein>
<dbReference type="GO" id="GO:0005385">
    <property type="term" value="F:zinc ion transmembrane transporter activity"/>
    <property type="evidence" value="ECO:0007669"/>
    <property type="project" value="TreeGrafter"/>
</dbReference>
<evidence type="ECO:0000313" key="3">
    <source>
        <dbReference type="Proteomes" id="UP001221898"/>
    </source>
</evidence>
<comment type="caution">
    <text evidence="2">The sequence shown here is derived from an EMBL/GenBank/DDBJ whole genome shotgun (WGS) entry which is preliminary data.</text>
</comment>
<gene>
    <name evidence="2" type="ORF">AAFF_G00103020</name>
</gene>
<dbReference type="Proteomes" id="UP001221898">
    <property type="component" value="Unassembled WGS sequence"/>
</dbReference>
<dbReference type="GO" id="GO:0030003">
    <property type="term" value="P:intracellular monoatomic cation homeostasis"/>
    <property type="evidence" value="ECO:0007669"/>
    <property type="project" value="TreeGrafter"/>
</dbReference>
<dbReference type="EMBL" id="JAINUG010000168">
    <property type="protein sequence ID" value="KAJ8390505.1"/>
    <property type="molecule type" value="Genomic_DNA"/>
</dbReference>
<sequence>MVVMGDGIHNLTDGLAIGECDLVVLLRAGCCCSVGSQLCWASWACCRARSWGITPLFSPWILPLTAGVLLYVALADMMLEMLHGDMGPVGPLTCFFL</sequence>